<protein>
    <submittedName>
        <fullName evidence="1">Uncharacterized protein</fullName>
    </submittedName>
</protein>
<accession>A0A9D1FBI6</accession>
<reference evidence="1" key="2">
    <citation type="journal article" date="2021" name="PeerJ">
        <title>Extensive microbial diversity within the chicken gut microbiome revealed by metagenomics and culture.</title>
        <authorList>
            <person name="Gilroy R."/>
            <person name="Ravi A."/>
            <person name="Getino M."/>
            <person name="Pursley I."/>
            <person name="Horton D.L."/>
            <person name="Alikhan N.F."/>
            <person name="Baker D."/>
            <person name="Gharbi K."/>
            <person name="Hall N."/>
            <person name="Watson M."/>
            <person name="Adriaenssens E.M."/>
            <person name="Foster-Nyarko E."/>
            <person name="Jarju S."/>
            <person name="Secka A."/>
            <person name="Antonio M."/>
            <person name="Oren A."/>
            <person name="Chaudhuri R.R."/>
            <person name="La Ragione R."/>
            <person name="Hildebrand F."/>
            <person name="Pallen M.J."/>
        </authorList>
    </citation>
    <scope>NUCLEOTIDE SEQUENCE</scope>
    <source>
        <strain evidence="1">ChiBcec16-1751</strain>
    </source>
</reference>
<proteinExistence type="predicted"/>
<dbReference type="Proteomes" id="UP000886741">
    <property type="component" value="Unassembled WGS sequence"/>
</dbReference>
<comment type="caution">
    <text evidence="1">The sequence shown here is derived from an EMBL/GenBank/DDBJ whole genome shotgun (WGS) entry which is preliminary data.</text>
</comment>
<organism evidence="1 2">
    <name type="scientific">Candidatus Avoscillospira avistercoris</name>
    <dbReference type="NCBI Taxonomy" id="2840707"/>
    <lineage>
        <taxon>Bacteria</taxon>
        <taxon>Bacillati</taxon>
        <taxon>Bacillota</taxon>
        <taxon>Clostridia</taxon>
        <taxon>Eubacteriales</taxon>
        <taxon>Oscillospiraceae</taxon>
        <taxon>Oscillospiraceae incertae sedis</taxon>
        <taxon>Candidatus Avoscillospira</taxon>
    </lineage>
</organism>
<gene>
    <name evidence="1" type="ORF">IAA83_11145</name>
</gene>
<dbReference type="AlphaFoldDB" id="A0A9D1FBI6"/>
<dbReference type="EMBL" id="DVJJ01000173">
    <property type="protein sequence ID" value="HIS65900.1"/>
    <property type="molecule type" value="Genomic_DNA"/>
</dbReference>
<name>A0A9D1FBI6_9FIRM</name>
<sequence length="75" mass="8683">MARQISCEYLSDLRQLTEQQRKSLSAALKPVKADESELRQWNDALTYLFRDSAAQKSAAAAREMLLRQLNNQRQQ</sequence>
<evidence type="ECO:0000313" key="2">
    <source>
        <dbReference type="Proteomes" id="UP000886741"/>
    </source>
</evidence>
<reference evidence="1" key="1">
    <citation type="submission" date="2020-10" db="EMBL/GenBank/DDBJ databases">
        <authorList>
            <person name="Gilroy R."/>
        </authorList>
    </citation>
    <scope>NUCLEOTIDE SEQUENCE</scope>
    <source>
        <strain evidence="1">ChiBcec16-1751</strain>
    </source>
</reference>
<evidence type="ECO:0000313" key="1">
    <source>
        <dbReference type="EMBL" id="HIS65900.1"/>
    </source>
</evidence>